<name>A0A1Y1IBV0_KLENI</name>
<evidence type="ECO:0000313" key="2">
    <source>
        <dbReference type="EMBL" id="GAQ88444.1"/>
    </source>
</evidence>
<feature type="chain" id="PRO_5012665917" evidence="1">
    <location>
        <begin position="22"/>
        <end position="108"/>
    </location>
</feature>
<keyword evidence="3" id="KW-1185">Reference proteome</keyword>
<proteinExistence type="predicted"/>
<reference evidence="2 3" key="1">
    <citation type="journal article" date="2014" name="Nat. Commun.">
        <title>Klebsormidium flaccidum genome reveals primary factors for plant terrestrial adaptation.</title>
        <authorList>
            <person name="Hori K."/>
            <person name="Maruyama F."/>
            <person name="Fujisawa T."/>
            <person name="Togashi T."/>
            <person name="Yamamoto N."/>
            <person name="Seo M."/>
            <person name="Sato S."/>
            <person name="Yamada T."/>
            <person name="Mori H."/>
            <person name="Tajima N."/>
            <person name="Moriyama T."/>
            <person name="Ikeuchi M."/>
            <person name="Watanabe M."/>
            <person name="Wada H."/>
            <person name="Kobayashi K."/>
            <person name="Saito M."/>
            <person name="Masuda T."/>
            <person name="Sasaki-Sekimoto Y."/>
            <person name="Mashiguchi K."/>
            <person name="Awai K."/>
            <person name="Shimojima M."/>
            <person name="Masuda S."/>
            <person name="Iwai M."/>
            <person name="Nobusawa T."/>
            <person name="Narise T."/>
            <person name="Kondo S."/>
            <person name="Saito H."/>
            <person name="Sato R."/>
            <person name="Murakawa M."/>
            <person name="Ihara Y."/>
            <person name="Oshima-Yamada Y."/>
            <person name="Ohtaka K."/>
            <person name="Satoh M."/>
            <person name="Sonobe K."/>
            <person name="Ishii M."/>
            <person name="Ohtani R."/>
            <person name="Kanamori-Sato M."/>
            <person name="Honoki R."/>
            <person name="Miyazaki D."/>
            <person name="Mochizuki H."/>
            <person name="Umetsu J."/>
            <person name="Higashi K."/>
            <person name="Shibata D."/>
            <person name="Kamiya Y."/>
            <person name="Sato N."/>
            <person name="Nakamura Y."/>
            <person name="Tabata S."/>
            <person name="Ida S."/>
            <person name="Kurokawa K."/>
            <person name="Ohta H."/>
        </authorList>
    </citation>
    <scope>NUCLEOTIDE SEQUENCE [LARGE SCALE GENOMIC DNA]</scope>
    <source>
        <strain evidence="2 3">NIES-2285</strain>
    </source>
</reference>
<protein>
    <submittedName>
        <fullName evidence="2">Uncharacterized protein</fullName>
    </submittedName>
</protein>
<sequence length="108" mass="11329">MGSWATFVVLLIVVATSAVDGRDLPARRRLTQTGATAVFIDEIHWDNLALDFGEAIEIFGPLGLNVSGYVVTRYSALGQACVTVDCAAKGGQFTLPTGTTLLDPANTG</sequence>
<keyword evidence="1" id="KW-0732">Signal</keyword>
<gene>
    <name evidence="2" type="ORF">KFL_004290010</name>
</gene>
<dbReference type="Proteomes" id="UP000054558">
    <property type="component" value="Unassembled WGS sequence"/>
</dbReference>
<feature type="signal peptide" evidence="1">
    <location>
        <begin position="1"/>
        <end position="21"/>
    </location>
</feature>
<dbReference type="EMBL" id="DF237378">
    <property type="protein sequence ID" value="GAQ88444.1"/>
    <property type="molecule type" value="Genomic_DNA"/>
</dbReference>
<feature type="non-terminal residue" evidence="2">
    <location>
        <position position="108"/>
    </location>
</feature>
<evidence type="ECO:0000256" key="1">
    <source>
        <dbReference type="SAM" id="SignalP"/>
    </source>
</evidence>
<evidence type="ECO:0000313" key="3">
    <source>
        <dbReference type="Proteomes" id="UP000054558"/>
    </source>
</evidence>
<accession>A0A1Y1IBV0</accession>
<dbReference type="AlphaFoldDB" id="A0A1Y1IBV0"/>
<organism evidence="2 3">
    <name type="scientific">Klebsormidium nitens</name>
    <name type="common">Green alga</name>
    <name type="synonym">Ulothrix nitens</name>
    <dbReference type="NCBI Taxonomy" id="105231"/>
    <lineage>
        <taxon>Eukaryota</taxon>
        <taxon>Viridiplantae</taxon>
        <taxon>Streptophyta</taxon>
        <taxon>Klebsormidiophyceae</taxon>
        <taxon>Klebsormidiales</taxon>
        <taxon>Klebsormidiaceae</taxon>
        <taxon>Klebsormidium</taxon>
    </lineage>
</organism>